<organism evidence="5 6">
    <name type="scientific">Chlorella ohadii</name>
    <dbReference type="NCBI Taxonomy" id="2649997"/>
    <lineage>
        <taxon>Eukaryota</taxon>
        <taxon>Viridiplantae</taxon>
        <taxon>Chlorophyta</taxon>
        <taxon>core chlorophytes</taxon>
        <taxon>Trebouxiophyceae</taxon>
        <taxon>Chlorellales</taxon>
        <taxon>Chlorellaceae</taxon>
        <taxon>Chlorella clade</taxon>
        <taxon>Chlorella</taxon>
    </lineage>
</organism>
<feature type="region of interest" description="Disordered" evidence="3">
    <location>
        <begin position="150"/>
        <end position="269"/>
    </location>
</feature>
<feature type="compositionally biased region" description="Low complexity" evidence="3">
    <location>
        <begin position="189"/>
        <end position="268"/>
    </location>
</feature>
<reference evidence="5" key="1">
    <citation type="submission" date="2020-11" db="EMBL/GenBank/DDBJ databases">
        <title>Chlorella ohadii genome sequencing and assembly.</title>
        <authorList>
            <person name="Murik O."/>
            <person name="Treves H."/>
            <person name="Kedem I."/>
            <person name="Shotland Y."/>
            <person name="Kaplan A."/>
        </authorList>
    </citation>
    <scope>NUCLEOTIDE SEQUENCE</scope>
    <source>
        <strain evidence="5">1</strain>
    </source>
</reference>
<feature type="chain" id="PRO_5041916292" evidence="4">
    <location>
        <begin position="27"/>
        <end position="815"/>
    </location>
</feature>
<comment type="subcellular location">
    <subcellularLocation>
        <location evidence="1">Nucleus</location>
    </subcellularLocation>
</comment>
<protein>
    <submittedName>
        <fullName evidence="5">Uncharacterized protein</fullName>
    </submittedName>
</protein>
<dbReference type="AlphaFoldDB" id="A0AAD5DTZ1"/>
<dbReference type="Proteomes" id="UP001205105">
    <property type="component" value="Unassembled WGS sequence"/>
</dbReference>
<gene>
    <name evidence="5" type="ORF">COHA_004092</name>
</gene>
<feature type="compositionally biased region" description="Low complexity" evidence="3">
    <location>
        <begin position="82"/>
        <end position="91"/>
    </location>
</feature>
<sequence>MKPRPGGVRSRLAHSTVLLAVCLVVGSTMMSMSPVRPAGDPPGPSAFAAAGQHRVAPLAGRLGGDEEHWSAPQPHLLAAQAAEQQAASLAHVPKQSDVAPAESSAEAEEEQDEADAEQRAALAPPEQAQQAHAQAAGTAAVADLVDKSLQQRGDQPQAAAAQQQQLASAQDEQAVMQQQDQEEEEEEQQQQSAEPEQPAEQQPAGHAPDVQARQQALQQAQQQDVETQQEAVTDDIQQQQQQQQQQTAATQGAQQEPQQAPRPAQQQRRQLRCAVINNVSTHLDVAAGLAWALQEAGCSVTCYLHHATQGIQDVMSQWYRGQYSPMEAVLQDAPQYDVLVVATMSLPPAPASQGLKEIMLGQPQRPALAHQRIALVVHNPDHLLLGLPLWVPGMLLSQAVQLGTEAPVAGAGTIARKAQRAAAAAAAGQAAAGGQGAAAAAADKHAALVGLGAGGPNRPMRHLCIQGAIDPRRRDYDSFFEAASHPAVLAELKARGERLLLVGHKPRDGLPPMPECTTFLLLARTAPACSALAGLSAALRAHPSQQHLHDYVEVAADLVFEMYYNTLASCRAILTAFGSDAYVLNKTSSTVAAAIHLEVPLLTEERVLDAYPFLTRAAAFVYDSGRAAPNVAKLARAAARQGTPAVLARAIRTSIAAGATGRRRLWTAEHAAAAAAEDGAALAAEAAGGGAAAGSHPSSTSGGGSTQQQEVLQAADTEQQQRPQQHASAAPASSGEVGSSGAATEATAGAATAAGQGPPAGSYAAALLAAFNDQAVRAARQAARELKAQLMRHNLEVAGALLSETAAAAAAAHGR</sequence>
<accession>A0AAD5DTZ1</accession>
<feature type="region of interest" description="Disordered" evidence="3">
    <location>
        <begin position="687"/>
        <end position="744"/>
    </location>
</feature>
<dbReference type="PANTHER" id="PTHR45093:SF2">
    <property type="entry name" value="LISH DOMAIN-CONTAINING PROTEIN"/>
    <property type="match status" value="1"/>
</dbReference>
<feature type="compositionally biased region" description="Low complexity" evidence="3">
    <location>
        <begin position="150"/>
        <end position="179"/>
    </location>
</feature>
<evidence type="ECO:0000256" key="4">
    <source>
        <dbReference type="SAM" id="SignalP"/>
    </source>
</evidence>
<proteinExistence type="predicted"/>
<evidence type="ECO:0000256" key="2">
    <source>
        <dbReference type="ARBA" id="ARBA00023242"/>
    </source>
</evidence>
<keyword evidence="4" id="KW-0732">Signal</keyword>
<feature type="compositionally biased region" description="Acidic residues" evidence="3">
    <location>
        <begin position="105"/>
        <end position="115"/>
    </location>
</feature>
<dbReference type="GO" id="GO:0005634">
    <property type="term" value="C:nucleus"/>
    <property type="evidence" value="ECO:0007669"/>
    <property type="project" value="UniProtKB-SubCell"/>
</dbReference>
<keyword evidence="6" id="KW-1185">Reference proteome</keyword>
<name>A0AAD5DTZ1_9CHLO</name>
<feature type="region of interest" description="Disordered" evidence="3">
    <location>
        <begin position="82"/>
        <end position="135"/>
    </location>
</feature>
<evidence type="ECO:0000313" key="5">
    <source>
        <dbReference type="EMBL" id="KAI7842453.1"/>
    </source>
</evidence>
<feature type="compositionally biased region" description="Low complexity" evidence="3">
    <location>
        <begin position="119"/>
        <end position="135"/>
    </location>
</feature>
<dbReference type="EMBL" id="JADXDR010000053">
    <property type="protein sequence ID" value="KAI7842453.1"/>
    <property type="molecule type" value="Genomic_DNA"/>
</dbReference>
<keyword evidence="2" id="KW-0539">Nucleus</keyword>
<comment type="caution">
    <text evidence="5">The sequence shown here is derived from an EMBL/GenBank/DDBJ whole genome shotgun (WGS) entry which is preliminary data.</text>
</comment>
<evidence type="ECO:0000256" key="3">
    <source>
        <dbReference type="SAM" id="MobiDB-lite"/>
    </source>
</evidence>
<evidence type="ECO:0000313" key="6">
    <source>
        <dbReference type="Proteomes" id="UP001205105"/>
    </source>
</evidence>
<feature type="signal peptide" evidence="4">
    <location>
        <begin position="1"/>
        <end position="26"/>
    </location>
</feature>
<dbReference type="PANTHER" id="PTHR45093">
    <property type="entry name" value="TRANSCRIPTION ACTIVATOR MSS11"/>
    <property type="match status" value="1"/>
</dbReference>
<feature type="compositionally biased region" description="Low complexity" evidence="3">
    <location>
        <begin position="720"/>
        <end position="744"/>
    </location>
</feature>
<evidence type="ECO:0000256" key="1">
    <source>
        <dbReference type="ARBA" id="ARBA00004123"/>
    </source>
</evidence>